<protein>
    <submittedName>
        <fullName evidence="1">Uncharacterized protein</fullName>
    </submittedName>
</protein>
<organism evidence="1">
    <name type="scientific">Arundo donax</name>
    <name type="common">Giant reed</name>
    <name type="synonym">Donax arundinaceus</name>
    <dbReference type="NCBI Taxonomy" id="35708"/>
    <lineage>
        <taxon>Eukaryota</taxon>
        <taxon>Viridiplantae</taxon>
        <taxon>Streptophyta</taxon>
        <taxon>Embryophyta</taxon>
        <taxon>Tracheophyta</taxon>
        <taxon>Spermatophyta</taxon>
        <taxon>Magnoliopsida</taxon>
        <taxon>Liliopsida</taxon>
        <taxon>Poales</taxon>
        <taxon>Poaceae</taxon>
        <taxon>PACMAD clade</taxon>
        <taxon>Arundinoideae</taxon>
        <taxon>Arundineae</taxon>
        <taxon>Arundo</taxon>
    </lineage>
</organism>
<evidence type="ECO:0000313" key="1">
    <source>
        <dbReference type="EMBL" id="JAE28233.1"/>
    </source>
</evidence>
<dbReference type="AlphaFoldDB" id="A0A0A9H5Q3"/>
<proteinExistence type="predicted"/>
<name>A0A0A9H5Q3_ARUDO</name>
<accession>A0A0A9H5Q3</accession>
<reference evidence="1" key="1">
    <citation type="submission" date="2014-09" db="EMBL/GenBank/DDBJ databases">
        <authorList>
            <person name="Magalhaes I.L.F."/>
            <person name="Oliveira U."/>
            <person name="Santos F.R."/>
            <person name="Vidigal T.H.D.A."/>
            <person name="Brescovit A.D."/>
            <person name="Santos A.J."/>
        </authorList>
    </citation>
    <scope>NUCLEOTIDE SEQUENCE</scope>
    <source>
        <tissue evidence="1">Shoot tissue taken approximately 20 cm above the soil surface</tissue>
    </source>
</reference>
<dbReference type="EMBL" id="GBRH01169663">
    <property type="protein sequence ID" value="JAE28233.1"/>
    <property type="molecule type" value="Transcribed_RNA"/>
</dbReference>
<reference evidence="1" key="2">
    <citation type="journal article" date="2015" name="Data Brief">
        <title>Shoot transcriptome of the giant reed, Arundo donax.</title>
        <authorList>
            <person name="Barrero R.A."/>
            <person name="Guerrero F.D."/>
            <person name="Moolhuijzen P."/>
            <person name="Goolsby J.A."/>
            <person name="Tidwell J."/>
            <person name="Bellgard S.E."/>
            <person name="Bellgard M.I."/>
        </authorList>
    </citation>
    <scope>NUCLEOTIDE SEQUENCE</scope>
    <source>
        <tissue evidence="1">Shoot tissue taken approximately 20 cm above the soil surface</tissue>
    </source>
</reference>
<sequence>MWKSQFTFRKHYMRFITCSIRFQHFENDCIL</sequence>